<protein>
    <submittedName>
        <fullName evidence="2">Uncharacterized protein</fullName>
    </submittedName>
</protein>
<proteinExistence type="predicted"/>
<evidence type="ECO:0000256" key="1">
    <source>
        <dbReference type="SAM" id="MobiDB-lite"/>
    </source>
</evidence>
<evidence type="ECO:0000313" key="3">
    <source>
        <dbReference type="Proteomes" id="UP000232323"/>
    </source>
</evidence>
<gene>
    <name evidence="2" type="ORF">CEUSTIGMA_g4571.t1</name>
</gene>
<evidence type="ECO:0000313" key="2">
    <source>
        <dbReference type="EMBL" id="GAX77125.1"/>
    </source>
</evidence>
<comment type="caution">
    <text evidence="2">The sequence shown here is derived from an EMBL/GenBank/DDBJ whole genome shotgun (WGS) entry which is preliminary data.</text>
</comment>
<dbReference type="Proteomes" id="UP000232323">
    <property type="component" value="Unassembled WGS sequence"/>
</dbReference>
<dbReference type="AlphaFoldDB" id="A0A250X246"/>
<organism evidence="2 3">
    <name type="scientific">Chlamydomonas eustigma</name>
    <dbReference type="NCBI Taxonomy" id="1157962"/>
    <lineage>
        <taxon>Eukaryota</taxon>
        <taxon>Viridiplantae</taxon>
        <taxon>Chlorophyta</taxon>
        <taxon>core chlorophytes</taxon>
        <taxon>Chlorophyceae</taxon>
        <taxon>CS clade</taxon>
        <taxon>Chlamydomonadales</taxon>
        <taxon>Chlamydomonadaceae</taxon>
        <taxon>Chlamydomonas</taxon>
    </lineage>
</organism>
<keyword evidence="3" id="KW-1185">Reference proteome</keyword>
<feature type="compositionally biased region" description="Polar residues" evidence="1">
    <location>
        <begin position="234"/>
        <end position="250"/>
    </location>
</feature>
<name>A0A250X246_9CHLO</name>
<sequence length="389" mass="43378">MDSAVSSPETLLDFSREREEAMKLAERPPPLFLKELDKFYNTVISSGTIALIRVLISPPSHATSAGVEEAAVQRLPAWFSAQYKTQTSFQTFLRQYGKDTLILTGCAYLMDGVDQAVKWVRGVDDVSNRMIGGVAAGGALGVAWYSGSPTGRAMMSAGGALVGYLSFVFEQILLEQQQKLERELLKKPEVDILKEMQPHYLRALIRVKQRQLDRDHQSKQKQLMEEQILSDKTSASIESRLTSSSQTSTGRPAGFVRRPDELEADRRRGWDTLQASNEQQVGVFPTKPIKPMHSTGRDGLTQANETSNDHVLHIEGSQELTWSTDGSNENTINGFEERASDLGLKNNTSADAGRDRAGNIFWRGSRVQKSDHMKDQDKWLVISDDERSN</sequence>
<accession>A0A250X246</accession>
<dbReference type="OrthoDB" id="546520at2759"/>
<feature type="region of interest" description="Disordered" evidence="1">
    <location>
        <begin position="234"/>
        <end position="263"/>
    </location>
</feature>
<reference evidence="2 3" key="1">
    <citation type="submission" date="2017-08" db="EMBL/GenBank/DDBJ databases">
        <title>Acidophilic green algal genome provides insights into adaptation to an acidic environment.</title>
        <authorList>
            <person name="Hirooka S."/>
            <person name="Hirose Y."/>
            <person name="Kanesaki Y."/>
            <person name="Higuchi S."/>
            <person name="Fujiwara T."/>
            <person name="Onuma R."/>
            <person name="Era A."/>
            <person name="Ohbayashi R."/>
            <person name="Uzuka A."/>
            <person name="Nozaki H."/>
            <person name="Yoshikawa H."/>
            <person name="Miyagishima S.Y."/>
        </authorList>
    </citation>
    <scope>NUCLEOTIDE SEQUENCE [LARGE SCALE GENOMIC DNA]</scope>
    <source>
        <strain evidence="2 3">NIES-2499</strain>
    </source>
</reference>
<dbReference type="EMBL" id="BEGY01000022">
    <property type="protein sequence ID" value="GAX77125.1"/>
    <property type="molecule type" value="Genomic_DNA"/>
</dbReference>